<comment type="subcellular location">
    <subcellularLocation>
        <location evidence="1">Nucleus</location>
    </subcellularLocation>
</comment>
<evidence type="ECO:0000256" key="4">
    <source>
        <dbReference type="ARBA" id="ARBA00022728"/>
    </source>
</evidence>
<evidence type="ECO:0000256" key="8">
    <source>
        <dbReference type="ARBA" id="ARBA00023242"/>
    </source>
</evidence>
<keyword evidence="7" id="KW-0508">mRNA splicing</keyword>
<dbReference type="SMART" id="SM00360">
    <property type="entry name" value="RRM"/>
    <property type="match status" value="2"/>
</dbReference>
<dbReference type="OrthoDB" id="266020at2759"/>
<evidence type="ECO:0000313" key="13">
    <source>
        <dbReference type="EMBL" id="PWN95518.1"/>
    </source>
</evidence>
<evidence type="ECO:0000256" key="5">
    <source>
        <dbReference type="ARBA" id="ARBA00022737"/>
    </source>
</evidence>
<feature type="domain" description="RRM" evidence="12">
    <location>
        <begin position="228"/>
        <end position="300"/>
    </location>
</feature>
<evidence type="ECO:0000256" key="2">
    <source>
        <dbReference type="ARBA" id="ARBA00007243"/>
    </source>
</evidence>
<dbReference type="AlphaFoldDB" id="A0A316Z3I5"/>
<dbReference type="Gene3D" id="3.30.70.330">
    <property type="match status" value="2"/>
</dbReference>
<evidence type="ECO:0000256" key="7">
    <source>
        <dbReference type="ARBA" id="ARBA00023187"/>
    </source>
</evidence>
<feature type="region of interest" description="Disordered" evidence="11">
    <location>
        <begin position="27"/>
        <end position="49"/>
    </location>
</feature>
<evidence type="ECO:0000313" key="14">
    <source>
        <dbReference type="Proteomes" id="UP000245946"/>
    </source>
</evidence>
<evidence type="ECO:0000256" key="1">
    <source>
        <dbReference type="ARBA" id="ARBA00004123"/>
    </source>
</evidence>
<dbReference type="PANTHER" id="PTHR10501">
    <property type="entry name" value="U1 SMALL NUCLEAR RIBONUCLEOPROTEIN A/U2 SMALL NUCLEAR RIBONUCLEOPROTEIN B"/>
    <property type="match status" value="1"/>
</dbReference>
<sequence length="300" mass="31412">MSAADSLMADASTSAVKAESGADAAVKAEGAAGPASSADAKPAGDASSADDARAANRTLYLTNLNQKVKLDVLKQSLLGLFGTYGEVLSVTAHRNVRMRGQAFVAFKEQDAATKAKAEVAGFPLYGKPMQLDYARSRSDAVVADEAGGVDTPQVAAHKAARLEQKRKTRRNNPLRRKMFAKVLAAKAAAKAAAEGGEEGAEAAAAVPVPAASKRQEPQMPDEYLPPNPILFLQNVPGNVGREDLEKLFQGYAGFTDVRLIPGRPVAFAEFADSASSAVAKDALNGHEFGAGERLKVTFAR</sequence>
<keyword evidence="6 10" id="KW-0694">RNA-binding</keyword>
<dbReference type="GO" id="GO:0003723">
    <property type="term" value="F:RNA binding"/>
    <property type="evidence" value="ECO:0007669"/>
    <property type="project" value="UniProtKB-UniRule"/>
</dbReference>
<dbReference type="GO" id="GO:0005681">
    <property type="term" value="C:spliceosomal complex"/>
    <property type="evidence" value="ECO:0007669"/>
    <property type="project" value="UniProtKB-KW"/>
</dbReference>
<dbReference type="Proteomes" id="UP000245946">
    <property type="component" value="Unassembled WGS sequence"/>
</dbReference>
<dbReference type="CDD" id="cd12246">
    <property type="entry name" value="RRM1_U1A_like"/>
    <property type="match status" value="1"/>
</dbReference>
<keyword evidence="9" id="KW-0687">Ribonucleoprotein</keyword>
<dbReference type="GeneID" id="37270884"/>
<dbReference type="InterPro" id="IPR012677">
    <property type="entry name" value="Nucleotide-bd_a/b_plait_sf"/>
</dbReference>
<evidence type="ECO:0000259" key="12">
    <source>
        <dbReference type="PROSITE" id="PS50102"/>
    </source>
</evidence>
<dbReference type="FunFam" id="3.30.70.330:FF:000029">
    <property type="entry name" value="U2 small nuclear ribonucleoprotein B"/>
    <property type="match status" value="1"/>
</dbReference>
<dbReference type="InterPro" id="IPR035979">
    <property type="entry name" value="RBD_domain_sf"/>
</dbReference>
<keyword evidence="3" id="KW-0507">mRNA processing</keyword>
<dbReference type="InterPro" id="IPR000504">
    <property type="entry name" value="RRM_dom"/>
</dbReference>
<evidence type="ECO:0000256" key="6">
    <source>
        <dbReference type="ARBA" id="ARBA00022884"/>
    </source>
</evidence>
<evidence type="ECO:0000256" key="9">
    <source>
        <dbReference type="ARBA" id="ARBA00023274"/>
    </source>
</evidence>
<keyword evidence="5" id="KW-0677">Repeat</keyword>
<protein>
    <recommendedName>
        <fullName evidence="12">RRM domain-containing protein</fullName>
    </recommendedName>
</protein>
<gene>
    <name evidence="13" type="ORF">FA09DRAFT_332157</name>
</gene>
<dbReference type="GO" id="GO:0006397">
    <property type="term" value="P:mRNA processing"/>
    <property type="evidence" value="ECO:0007669"/>
    <property type="project" value="UniProtKB-KW"/>
</dbReference>
<comment type="similarity">
    <text evidence="2">Belongs to the RRM U1 A/B'' family.</text>
</comment>
<proteinExistence type="inferred from homology"/>
<accession>A0A316Z3I5</accession>
<keyword evidence="4" id="KW-0747">Spliceosome</keyword>
<dbReference type="RefSeq" id="XP_025595797.1">
    <property type="nucleotide sequence ID" value="XM_025743340.1"/>
</dbReference>
<dbReference type="PROSITE" id="PS50102">
    <property type="entry name" value="RRM"/>
    <property type="match status" value="2"/>
</dbReference>
<organism evidence="13 14">
    <name type="scientific">Tilletiopsis washingtonensis</name>
    <dbReference type="NCBI Taxonomy" id="58919"/>
    <lineage>
        <taxon>Eukaryota</taxon>
        <taxon>Fungi</taxon>
        <taxon>Dikarya</taxon>
        <taxon>Basidiomycota</taxon>
        <taxon>Ustilaginomycotina</taxon>
        <taxon>Exobasidiomycetes</taxon>
        <taxon>Entylomatales</taxon>
        <taxon>Entylomatales incertae sedis</taxon>
        <taxon>Tilletiopsis</taxon>
    </lineage>
</organism>
<reference evidence="13 14" key="1">
    <citation type="journal article" date="2018" name="Mol. Biol. Evol.">
        <title>Broad Genomic Sampling Reveals a Smut Pathogenic Ancestry of the Fungal Clade Ustilaginomycotina.</title>
        <authorList>
            <person name="Kijpornyongpan T."/>
            <person name="Mondo S.J."/>
            <person name="Barry K."/>
            <person name="Sandor L."/>
            <person name="Lee J."/>
            <person name="Lipzen A."/>
            <person name="Pangilinan J."/>
            <person name="LaButti K."/>
            <person name="Hainaut M."/>
            <person name="Henrissat B."/>
            <person name="Grigoriev I.V."/>
            <person name="Spatafora J.W."/>
            <person name="Aime M.C."/>
        </authorList>
    </citation>
    <scope>NUCLEOTIDE SEQUENCE [LARGE SCALE GENOMIC DNA]</scope>
    <source>
        <strain evidence="13 14">MCA 4186</strain>
    </source>
</reference>
<keyword evidence="8" id="KW-0539">Nucleus</keyword>
<dbReference type="CDD" id="cd12247">
    <property type="entry name" value="RRM2_U1A_like"/>
    <property type="match status" value="1"/>
</dbReference>
<dbReference type="EMBL" id="KZ819304">
    <property type="protein sequence ID" value="PWN95518.1"/>
    <property type="molecule type" value="Genomic_DNA"/>
</dbReference>
<feature type="domain" description="RRM" evidence="12">
    <location>
        <begin position="57"/>
        <end position="136"/>
    </location>
</feature>
<dbReference type="GO" id="GO:0008380">
    <property type="term" value="P:RNA splicing"/>
    <property type="evidence" value="ECO:0007669"/>
    <property type="project" value="UniProtKB-KW"/>
</dbReference>
<name>A0A316Z3I5_9BASI</name>
<keyword evidence="14" id="KW-1185">Reference proteome</keyword>
<dbReference type="Pfam" id="PF00076">
    <property type="entry name" value="RRM_1"/>
    <property type="match status" value="2"/>
</dbReference>
<dbReference type="FunFam" id="3.30.70.330:FF:000039">
    <property type="entry name" value="U1 small nuclear ribonucleoprotein A"/>
    <property type="match status" value="1"/>
</dbReference>
<evidence type="ECO:0000256" key="10">
    <source>
        <dbReference type="PROSITE-ProRule" id="PRU00176"/>
    </source>
</evidence>
<dbReference type="SUPFAM" id="SSF54928">
    <property type="entry name" value="RNA-binding domain, RBD"/>
    <property type="match status" value="1"/>
</dbReference>
<evidence type="ECO:0000256" key="3">
    <source>
        <dbReference type="ARBA" id="ARBA00022664"/>
    </source>
</evidence>
<evidence type="ECO:0000256" key="11">
    <source>
        <dbReference type="SAM" id="MobiDB-lite"/>
    </source>
</evidence>
<dbReference type="GO" id="GO:0030532">
    <property type="term" value="C:small nuclear ribonucleoprotein complex"/>
    <property type="evidence" value="ECO:0007669"/>
    <property type="project" value="UniProtKB-ARBA"/>
</dbReference>
<dbReference type="STRING" id="58919.A0A316Z3I5"/>